<evidence type="ECO:0000259" key="5">
    <source>
        <dbReference type="Pfam" id="PF12705"/>
    </source>
</evidence>
<evidence type="ECO:0000256" key="3">
    <source>
        <dbReference type="ARBA" id="ARBA00023204"/>
    </source>
</evidence>
<dbReference type="Proteomes" id="UP000460221">
    <property type="component" value="Unassembled WGS sequence"/>
</dbReference>
<dbReference type="RefSeq" id="WP_154770758.1">
    <property type="nucleotide sequence ID" value="NZ_WLYK01000011.1"/>
</dbReference>
<keyword evidence="3" id="KW-0234">DNA repair</keyword>
<feature type="compositionally biased region" description="Low complexity" evidence="4">
    <location>
        <begin position="1"/>
        <end position="19"/>
    </location>
</feature>
<dbReference type="GO" id="GO:0004386">
    <property type="term" value="F:helicase activity"/>
    <property type="evidence" value="ECO:0007669"/>
    <property type="project" value="UniProtKB-KW"/>
</dbReference>
<reference evidence="6 7" key="1">
    <citation type="submission" date="2019-11" db="EMBL/GenBank/DDBJ databases">
        <authorList>
            <person name="Jiang L.-Q."/>
        </authorList>
    </citation>
    <scope>NUCLEOTIDE SEQUENCE [LARGE SCALE GENOMIC DNA]</scope>
    <source>
        <strain evidence="6 7">YIM 132087</strain>
    </source>
</reference>
<evidence type="ECO:0000256" key="4">
    <source>
        <dbReference type="SAM" id="MobiDB-lite"/>
    </source>
</evidence>
<keyword evidence="2" id="KW-0347">Helicase</keyword>
<gene>
    <name evidence="6" type="ORF">GIS00_22895</name>
</gene>
<keyword evidence="1" id="KW-0227">DNA damage</keyword>
<dbReference type="GO" id="GO:0006281">
    <property type="term" value="P:DNA repair"/>
    <property type="evidence" value="ECO:0007669"/>
    <property type="project" value="UniProtKB-KW"/>
</dbReference>
<dbReference type="SUPFAM" id="SSF52980">
    <property type="entry name" value="Restriction endonuclease-like"/>
    <property type="match status" value="1"/>
</dbReference>
<feature type="region of interest" description="Disordered" evidence="4">
    <location>
        <begin position="1"/>
        <end position="40"/>
    </location>
</feature>
<accession>A0A7K1FRL9</accession>
<keyword evidence="2" id="KW-0378">Hydrolase</keyword>
<keyword evidence="7" id="KW-1185">Reference proteome</keyword>
<protein>
    <submittedName>
        <fullName evidence="6">DUF2800 domain-containing protein</fullName>
    </submittedName>
</protein>
<dbReference type="Pfam" id="PF12705">
    <property type="entry name" value="PDDEXK_1"/>
    <property type="match status" value="1"/>
</dbReference>
<evidence type="ECO:0000256" key="1">
    <source>
        <dbReference type="ARBA" id="ARBA00022763"/>
    </source>
</evidence>
<evidence type="ECO:0000256" key="2">
    <source>
        <dbReference type="ARBA" id="ARBA00022806"/>
    </source>
</evidence>
<keyword evidence="2" id="KW-0547">Nucleotide-binding</keyword>
<comment type="caution">
    <text evidence="6">The sequence shown here is derived from an EMBL/GenBank/DDBJ whole genome shotgun (WGS) entry which is preliminary data.</text>
</comment>
<dbReference type="InterPro" id="IPR011604">
    <property type="entry name" value="PDDEXK-like_dom_sf"/>
</dbReference>
<keyword evidence="2" id="KW-0067">ATP-binding</keyword>
<organism evidence="6 7">
    <name type="scientific">Nakamurella alba</name>
    <dbReference type="NCBI Taxonomy" id="2665158"/>
    <lineage>
        <taxon>Bacteria</taxon>
        <taxon>Bacillati</taxon>
        <taxon>Actinomycetota</taxon>
        <taxon>Actinomycetes</taxon>
        <taxon>Nakamurellales</taxon>
        <taxon>Nakamurellaceae</taxon>
        <taxon>Nakamurella</taxon>
    </lineage>
</organism>
<dbReference type="EMBL" id="WLYK01000011">
    <property type="protein sequence ID" value="MTD16785.1"/>
    <property type="molecule type" value="Genomic_DNA"/>
</dbReference>
<feature type="domain" description="PD-(D/E)XK endonuclease-like" evidence="5">
    <location>
        <begin position="39"/>
        <end position="282"/>
    </location>
</feature>
<dbReference type="Gene3D" id="3.90.320.10">
    <property type="match status" value="1"/>
</dbReference>
<dbReference type="InterPro" id="IPR038726">
    <property type="entry name" value="PDDEXK_AddAB-type"/>
</dbReference>
<evidence type="ECO:0000313" key="6">
    <source>
        <dbReference type="EMBL" id="MTD16785.1"/>
    </source>
</evidence>
<evidence type="ECO:0000313" key="7">
    <source>
        <dbReference type="Proteomes" id="UP000460221"/>
    </source>
</evidence>
<dbReference type="AlphaFoldDB" id="A0A7K1FRL9"/>
<proteinExistence type="predicted"/>
<sequence length="305" mass="33746">MQVIDASATSPAPAGPDPATTDHLDGTQEPAARPRRLALSPSRASDFKACPLLYRFRAIDKLPEPSGKEAVRGTLVHAVLERMFSRPPAERTPEGTAAALRPTWEELSAERPDWREVIPEPDLAAWLSSAETMVHSYFRLEDPRRFSPESCELAVEIDLADGVALRGFIDRVDVAPTGQIRIVDYKTGRSPSENFEAGALYQLKFYALMVYRIRGVVPAQLKLLYLSDELPLTYTPSEQELLAFERGVSALWKAVLTAVRTGDFRPRKSRLCSWCHHQSLCPEFGGTPPPYPGPPLLENVTPLAG</sequence>
<dbReference type="InterPro" id="IPR011335">
    <property type="entry name" value="Restrct_endonuc-II-like"/>
</dbReference>
<name>A0A7K1FRL9_9ACTN</name>